<evidence type="ECO:0000313" key="2">
    <source>
        <dbReference type="EMBL" id="UYV77581.1"/>
    </source>
</evidence>
<accession>A0ABY6LBF3</accession>
<dbReference type="Proteomes" id="UP001235939">
    <property type="component" value="Chromosome 15"/>
</dbReference>
<gene>
    <name evidence="2" type="ORF">LAZ67_15001624</name>
</gene>
<dbReference type="Pfam" id="PF00078">
    <property type="entry name" value="RVT_1"/>
    <property type="match status" value="1"/>
</dbReference>
<dbReference type="InterPro" id="IPR043502">
    <property type="entry name" value="DNA/RNA_pol_sf"/>
</dbReference>
<dbReference type="InterPro" id="IPR000477">
    <property type="entry name" value="RT_dom"/>
</dbReference>
<keyword evidence="3" id="KW-1185">Reference proteome</keyword>
<evidence type="ECO:0000259" key="1">
    <source>
        <dbReference type="PROSITE" id="PS50878"/>
    </source>
</evidence>
<evidence type="ECO:0000313" key="3">
    <source>
        <dbReference type="Proteomes" id="UP001235939"/>
    </source>
</evidence>
<dbReference type="EMBL" id="CP092877">
    <property type="protein sequence ID" value="UYV77581.1"/>
    <property type="molecule type" value="Genomic_DNA"/>
</dbReference>
<protein>
    <submittedName>
        <fullName evidence="2">KAT7</fullName>
    </submittedName>
</protein>
<name>A0ABY6LBF3_9ARAC</name>
<proteinExistence type="predicted"/>
<dbReference type="PROSITE" id="PS50878">
    <property type="entry name" value="RT_POL"/>
    <property type="match status" value="1"/>
</dbReference>
<reference evidence="2 3" key="1">
    <citation type="submission" date="2022-01" db="EMBL/GenBank/DDBJ databases">
        <title>A chromosomal length assembly of Cordylochernes scorpioides.</title>
        <authorList>
            <person name="Zeh D."/>
            <person name="Zeh J."/>
        </authorList>
    </citation>
    <scope>NUCLEOTIDE SEQUENCE [LARGE SCALE GENOMIC DNA]</scope>
    <source>
        <strain evidence="2">IN4F17</strain>
        <tissue evidence="2">Whole Body</tissue>
    </source>
</reference>
<dbReference type="SUPFAM" id="SSF56672">
    <property type="entry name" value="DNA/RNA polymerases"/>
    <property type="match status" value="1"/>
</dbReference>
<organism evidence="2 3">
    <name type="scientific">Cordylochernes scorpioides</name>
    <dbReference type="NCBI Taxonomy" id="51811"/>
    <lineage>
        <taxon>Eukaryota</taxon>
        <taxon>Metazoa</taxon>
        <taxon>Ecdysozoa</taxon>
        <taxon>Arthropoda</taxon>
        <taxon>Chelicerata</taxon>
        <taxon>Arachnida</taxon>
        <taxon>Pseudoscorpiones</taxon>
        <taxon>Cheliferoidea</taxon>
        <taxon>Chernetidae</taxon>
        <taxon>Cordylochernes</taxon>
    </lineage>
</organism>
<feature type="domain" description="Reverse transcriptase" evidence="1">
    <location>
        <begin position="1"/>
        <end position="170"/>
    </location>
</feature>
<sequence>MPRPDFLRPINWEVLNHLQRSQELQRRIFGSDLHDFDIALTSSAKSRIYRFFMTLEIIREDPLIAWILHLWEIFLNGEPLSPLLFILFITDLIEIYNNSDLSSVNLPEFGDIHLLLYADDIAIIGESRMNLQKKIKILKEYLDENLMTLNESKSKIMVPESAQIYSRLHNQIRNRSYLIECNSFKLTLKYWLRVLNMSSDRLPRICFNRTRELSNASGTPIGFIKKLTNLLNNNGSPALVSCDDPETLRSAITGLLKTAADQSIQNDLTRMDKSKLYSHYKDIHISFMTEGYLLGDFPFPVVRLLAQVRILSSFFRENHTKMLCGENPICAFCNSKLKNEITHYIFYCSALKEERRTLMLKTGQLCASLPSIIDNMTQNEYIATAFYGFHKSISQKKSKSSPSPVNSRQLRISPTITRFNATSSLLPSSHLRKSTKVRIILSKSGDICGEEKTWRLASGRVDDPARRCQESPKSERPTKLYSPGCTCTVWSGRFHKSDTHGAKDPSDREVEGNEIAEDTLGRIPVLSPRIIAELSQNTNRIGYIRPCRH</sequence>